<accession>A0A0A9EW28</accession>
<dbReference type="EMBL" id="GBRH01194732">
    <property type="protein sequence ID" value="JAE03164.1"/>
    <property type="molecule type" value="Transcribed_RNA"/>
</dbReference>
<sequence>MILRKRPNMKWRTACHPPRMPMSRKERSAAVNSVPLKYLLFLSSRP</sequence>
<organism evidence="2">
    <name type="scientific">Arundo donax</name>
    <name type="common">Giant reed</name>
    <name type="synonym">Donax arundinaceus</name>
    <dbReference type="NCBI Taxonomy" id="35708"/>
    <lineage>
        <taxon>Eukaryota</taxon>
        <taxon>Viridiplantae</taxon>
        <taxon>Streptophyta</taxon>
        <taxon>Embryophyta</taxon>
        <taxon>Tracheophyta</taxon>
        <taxon>Spermatophyta</taxon>
        <taxon>Magnoliopsida</taxon>
        <taxon>Liliopsida</taxon>
        <taxon>Poales</taxon>
        <taxon>Poaceae</taxon>
        <taxon>PACMAD clade</taxon>
        <taxon>Arundinoideae</taxon>
        <taxon>Arundineae</taxon>
        <taxon>Arundo</taxon>
    </lineage>
</organism>
<proteinExistence type="predicted"/>
<protein>
    <submittedName>
        <fullName evidence="2">Uncharacterized protein</fullName>
    </submittedName>
</protein>
<feature type="region of interest" description="Disordered" evidence="1">
    <location>
        <begin position="1"/>
        <end position="28"/>
    </location>
</feature>
<dbReference type="AlphaFoldDB" id="A0A0A9EW28"/>
<reference evidence="2" key="1">
    <citation type="submission" date="2014-09" db="EMBL/GenBank/DDBJ databases">
        <authorList>
            <person name="Magalhaes I.L.F."/>
            <person name="Oliveira U."/>
            <person name="Santos F.R."/>
            <person name="Vidigal T.H.D.A."/>
            <person name="Brescovit A.D."/>
            <person name="Santos A.J."/>
        </authorList>
    </citation>
    <scope>NUCLEOTIDE SEQUENCE</scope>
    <source>
        <tissue evidence="2">Shoot tissue taken approximately 20 cm above the soil surface</tissue>
    </source>
</reference>
<reference evidence="2" key="2">
    <citation type="journal article" date="2015" name="Data Brief">
        <title>Shoot transcriptome of the giant reed, Arundo donax.</title>
        <authorList>
            <person name="Barrero R.A."/>
            <person name="Guerrero F.D."/>
            <person name="Moolhuijzen P."/>
            <person name="Goolsby J.A."/>
            <person name="Tidwell J."/>
            <person name="Bellgard S.E."/>
            <person name="Bellgard M.I."/>
        </authorList>
    </citation>
    <scope>NUCLEOTIDE SEQUENCE</scope>
    <source>
        <tissue evidence="2">Shoot tissue taken approximately 20 cm above the soil surface</tissue>
    </source>
</reference>
<evidence type="ECO:0000256" key="1">
    <source>
        <dbReference type="SAM" id="MobiDB-lite"/>
    </source>
</evidence>
<dbReference type="EMBL" id="GBRH01194731">
    <property type="protein sequence ID" value="JAE03165.1"/>
    <property type="molecule type" value="Transcribed_RNA"/>
</dbReference>
<evidence type="ECO:0000313" key="2">
    <source>
        <dbReference type="EMBL" id="JAE03164.1"/>
    </source>
</evidence>
<name>A0A0A9EW28_ARUDO</name>